<dbReference type="AlphaFoldDB" id="A0A059CKI9"/>
<evidence type="ECO:0000313" key="1">
    <source>
        <dbReference type="EMBL" id="KCW78696.1"/>
    </source>
</evidence>
<dbReference type="Gramene" id="KCW78696">
    <property type="protein sequence ID" value="KCW78696"/>
    <property type="gene ID" value="EUGRSUZ_C00148"/>
</dbReference>
<name>A0A059CKI9_EUCGR</name>
<sequence>MRYTQLIRSLSTDIPSNFVTKGPYGSPQLQINIVKQTIITYFIPSSVIKSAHSYLSEAPSVLSLFNSRRTSPHRPN</sequence>
<gene>
    <name evidence="1" type="ORF">EUGRSUZ_C00148</name>
</gene>
<protein>
    <submittedName>
        <fullName evidence="1">Uncharacterized protein</fullName>
    </submittedName>
</protein>
<reference evidence="1" key="1">
    <citation type="submission" date="2013-07" db="EMBL/GenBank/DDBJ databases">
        <title>The genome of Eucalyptus grandis.</title>
        <authorList>
            <person name="Schmutz J."/>
            <person name="Hayes R."/>
            <person name="Myburg A."/>
            <person name="Tuskan G."/>
            <person name="Grattapaglia D."/>
            <person name="Rokhsar D.S."/>
        </authorList>
    </citation>
    <scope>NUCLEOTIDE SEQUENCE</scope>
    <source>
        <tissue evidence="1">Leaf extractions</tissue>
    </source>
</reference>
<dbReference type="InParanoid" id="A0A059CKI9"/>
<dbReference type="EMBL" id="KK198755">
    <property type="protein sequence ID" value="KCW78696.1"/>
    <property type="molecule type" value="Genomic_DNA"/>
</dbReference>
<accession>A0A059CKI9</accession>
<organism evidence="1">
    <name type="scientific">Eucalyptus grandis</name>
    <name type="common">Flooded gum</name>
    <dbReference type="NCBI Taxonomy" id="71139"/>
    <lineage>
        <taxon>Eukaryota</taxon>
        <taxon>Viridiplantae</taxon>
        <taxon>Streptophyta</taxon>
        <taxon>Embryophyta</taxon>
        <taxon>Tracheophyta</taxon>
        <taxon>Spermatophyta</taxon>
        <taxon>Magnoliopsida</taxon>
        <taxon>eudicotyledons</taxon>
        <taxon>Gunneridae</taxon>
        <taxon>Pentapetalae</taxon>
        <taxon>rosids</taxon>
        <taxon>malvids</taxon>
        <taxon>Myrtales</taxon>
        <taxon>Myrtaceae</taxon>
        <taxon>Myrtoideae</taxon>
        <taxon>Eucalypteae</taxon>
        <taxon>Eucalyptus</taxon>
    </lineage>
</organism>
<proteinExistence type="predicted"/>